<dbReference type="InterPro" id="IPR027417">
    <property type="entry name" value="P-loop_NTPase"/>
</dbReference>
<dbReference type="SMART" id="SM00487">
    <property type="entry name" value="DEXDc"/>
    <property type="match status" value="1"/>
</dbReference>
<dbReference type="PANTHER" id="PTHR30580:SF1">
    <property type="entry name" value="COMF OPERON PROTEIN 1"/>
    <property type="match status" value="1"/>
</dbReference>
<reference evidence="7 9" key="1">
    <citation type="submission" date="2023-03" db="EMBL/GenBank/DDBJ databases">
        <authorList>
            <person name="Shen W."/>
            <person name="Cai J."/>
        </authorList>
    </citation>
    <scope>NUCLEOTIDE SEQUENCE</scope>
    <source>
        <strain evidence="7">P55-2</strain>
        <strain evidence="6 9">P72-2</strain>
    </source>
</reference>
<protein>
    <submittedName>
        <fullName evidence="7">Helicase-related protein</fullName>
    </submittedName>
</protein>
<dbReference type="RefSeq" id="WP_137604012.1">
    <property type="nucleotide sequence ID" value="NZ_JARPYR010000009.1"/>
</dbReference>
<evidence type="ECO:0000256" key="2">
    <source>
        <dbReference type="ARBA" id="ARBA00022840"/>
    </source>
</evidence>
<dbReference type="GO" id="GO:0006270">
    <property type="term" value="P:DNA replication initiation"/>
    <property type="evidence" value="ECO:0007669"/>
    <property type="project" value="TreeGrafter"/>
</dbReference>
<dbReference type="SMART" id="SM00490">
    <property type="entry name" value="HELICc"/>
    <property type="match status" value="1"/>
</dbReference>
<dbReference type="PROSITE" id="PS51194">
    <property type="entry name" value="HELICASE_CTER"/>
    <property type="match status" value="1"/>
</dbReference>
<dbReference type="Proteomes" id="UP001256547">
    <property type="component" value="Unassembled WGS sequence"/>
</dbReference>
<evidence type="ECO:0000313" key="6">
    <source>
        <dbReference type="EMBL" id="MDT2596556.1"/>
    </source>
</evidence>
<keyword evidence="1" id="KW-0547">Nucleotide-binding</keyword>
<dbReference type="GO" id="GO:0003677">
    <property type="term" value="F:DNA binding"/>
    <property type="evidence" value="ECO:0007669"/>
    <property type="project" value="UniProtKB-KW"/>
</dbReference>
<name>A0AAP5NGS3_9ENTE</name>
<dbReference type="EMBL" id="JARPYR010000009">
    <property type="protein sequence ID" value="MDT2596556.1"/>
    <property type="molecule type" value="Genomic_DNA"/>
</dbReference>
<dbReference type="GO" id="GO:0043138">
    <property type="term" value="F:3'-5' DNA helicase activity"/>
    <property type="evidence" value="ECO:0007669"/>
    <property type="project" value="TreeGrafter"/>
</dbReference>
<evidence type="ECO:0000259" key="5">
    <source>
        <dbReference type="PROSITE" id="PS51194"/>
    </source>
</evidence>
<dbReference type="InterPro" id="IPR011545">
    <property type="entry name" value="DEAD/DEAH_box_helicase_dom"/>
</dbReference>
<feature type="domain" description="Helicase ATP-binding" evidence="4">
    <location>
        <begin position="106"/>
        <end position="257"/>
    </location>
</feature>
<proteinExistence type="predicted"/>
<dbReference type="GO" id="GO:0006310">
    <property type="term" value="P:DNA recombination"/>
    <property type="evidence" value="ECO:0007669"/>
    <property type="project" value="TreeGrafter"/>
</dbReference>
<gene>
    <name evidence="7" type="ORF">P7D36_07410</name>
    <name evidence="6" type="ORF">P7D39_05865</name>
</gene>
<dbReference type="Pfam" id="PF00271">
    <property type="entry name" value="Helicase_C"/>
    <property type="match status" value="1"/>
</dbReference>
<feature type="domain" description="Helicase C-terminal" evidence="5">
    <location>
        <begin position="285"/>
        <end position="434"/>
    </location>
</feature>
<evidence type="ECO:0000256" key="1">
    <source>
        <dbReference type="ARBA" id="ARBA00022741"/>
    </source>
</evidence>
<dbReference type="PROSITE" id="PS51192">
    <property type="entry name" value="HELICASE_ATP_BIND_1"/>
    <property type="match status" value="1"/>
</dbReference>
<comment type="caution">
    <text evidence="7">The sequence shown here is derived from an EMBL/GenBank/DDBJ whole genome shotgun (WGS) entry which is preliminary data.</text>
</comment>
<dbReference type="Gene3D" id="3.40.50.300">
    <property type="entry name" value="P-loop containing nucleotide triphosphate hydrolases"/>
    <property type="match status" value="2"/>
</dbReference>
<dbReference type="EMBL" id="JARPYT010000009">
    <property type="protein sequence ID" value="MDT2637341.1"/>
    <property type="molecule type" value="Genomic_DNA"/>
</dbReference>
<organism evidence="7 8">
    <name type="scientific">Enterococcus dongliensis</name>
    <dbReference type="NCBI Taxonomy" id="2559925"/>
    <lineage>
        <taxon>Bacteria</taxon>
        <taxon>Bacillati</taxon>
        <taxon>Bacillota</taxon>
        <taxon>Bacilli</taxon>
        <taxon>Lactobacillales</taxon>
        <taxon>Enterococcaceae</taxon>
        <taxon>Enterococcus</taxon>
    </lineage>
</organism>
<dbReference type="PANTHER" id="PTHR30580">
    <property type="entry name" value="PRIMOSOMAL PROTEIN N"/>
    <property type="match status" value="1"/>
</dbReference>
<keyword evidence="3" id="KW-0238">DNA-binding</keyword>
<dbReference type="GO" id="GO:0006302">
    <property type="term" value="P:double-strand break repair"/>
    <property type="evidence" value="ECO:0007669"/>
    <property type="project" value="TreeGrafter"/>
</dbReference>
<dbReference type="InterPro" id="IPR001650">
    <property type="entry name" value="Helicase_C-like"/>
</dbReference>
<dbReference type="SUPFAM" id="SSF52540">
    <property type="entry name" value="P-loop containing nucleoside triphosphate hydrolases"/>
    <property type="match status" value="1"/>
</dbReference>
<dbReference type="GO" id="GO:0005524">
    <property type="term" value="F:ATP binding"/>
    <property type="evidence" value="ECO:0007669"/>
    <property type="project" value="UniProtKB-KW"/>
</dbReference>
<keyword evidence="2" id="KW-0067">ATP-binding</keyword>
<accession>A0AAP5NGS3</accession>
<evidence type="ECO:0000256" key="3">
    <source>
        <dbReference type="ARBA" id="ARBA00023125"/>
    </source>
</evidence>
<evidence type="ECO:0000313" key="9">
    <source>
        <dbReference type="Proteomes" id="UP001256547"/>
    </source>
</evidence>
<evidence type="ECO:0000313" key="7">
    <source>
        <dbReference type="EMBL" id="MDT2637341.1"/>
    </source>
</evidence>
<keyword evidence="7" id="KW-0378">Hydrolase</keyword>
<evidence type="ECO:0000313" key="8">
    <source>
        <dbReference type="Proteomes" id="UP001245561"/>
    </source>
</evidence>
<sequence length="434" mass="49419">MEIIGQRLLKKEWEVFYPQIDLSQAKKIPAMVKSGNSWLCQRCGELSAEKVPAGFFYCPACLALGRIDSRSFLYYFPVRKLSTRKVTLIWKGELSAAQGKIAECLLQDQLKAQTFLLWAVTGAGKTEILFPLLKNSLERGRKIALTSPRIDVCNEVFLRFCQAFPQEKISLYHGQKRQDAGDVFVVCTVHQLLRYHSYFDLVIIDEVDAFPYAKDPLLHRAAVRSLKTTGKRVYLSATPDEQLKKTVDCLYYLPARYHRRSLPVPKVLFSWHLEKYLHKGCLPRKVIAHLRLLLEKNNVLLFCPSVSLLQMIANSIQKSFPQVKLTTVFSKDQERLLKVEQMRAGKYHLLLTTTILERGVTFEKVSVIVLQASHQIYSKAALVQMAGRADRKGKYTNAEVIFITSELTAPIKAAINEIKENNQKALSLGLIDEV</sequence>
<dbReference type="AlphaFoldDB" id="A0AAP5NGS3"/>
<keyword evidence="7" id="KW-0347">Helicase</keyword>
<dbReference type="Proteomes" id="UP001245561">
    <property type="component" value="Unassembled WGS sequence"/>
</dbReference>
<keyword evidence="9" id="KW-1185">Reference proteome</keyword>
<dbReference type="InterPro" id="IPR014001">
    <property type="entry name" value="Helicase_ATP-bd"/>
</dbReference>
<evidence type="ECO:0000259" key="4">
    <source>
        <dbReference type="PROSITE" id="PS51192"/>
    </source>
</evidence>
<dbReference type="Pfam" id="PF00270">
    <property type="entry name" value="DEAD"/>
    <property type="match status" value="1"/>
</dbReference>